<evidence type="ECO:0000313" key="2">
    <source>
        <dbReference type="EMBL" id="MBD2700330.1"/>
    </source>
</evidence>
<dbReference type="Gene3D" id="2.60.120.10">
    <property type="entry name" value="Jelly Rolls"/>
    <property type="match status" value="1"/>
</dbReference>
<organism evidence="2 3">
    <name type="scientific">Spirosoma profusum</name>
    <dbReference type="NCBI Taxonomy" id="2771354"/>
    <lineage>
        <taxon>Bacteria</taxon>
        <taxon>Pseudomonadati</taxon>
        <taxon>Bacteroidota</taxon>
        <taxon>Cytophagia</taxon>
        <taxon>Cytophagales</taxon>
        <taxon>Cytophagaceae</taxon>
        <taxon>Spirosoma</taxon>
    </lineage>
</organism>
<comment type="caution">
    <text evidence="2">The sequence shown here is derived from an EMBL/GenBank/DDBJ whole genome shotgun (WGS) entry which is preliminary data.</text>
</comment>
<accession>A0A926XV18</accession>
<dbReference type="PANTHER" id="PTHR36440">
    <property type="entry name" value="PUTATIVE (AFU_ORTHOLOGUE AFUA_8G07350)-RELATED"/>
    <property type="match status" value="1"/>
</dbReference>
<proteinExistence type="predicted"/>
<dbReference type="SUPFAM" id="SSF51182">
    <property type="entry name" value="RmlC-like cupins"/>
    <property type="match status" value="1"/>
</dbReference>
<reference evidence="2" key="1">
    <citation type="submission" date="2020-09" db="EMBL/GenBank/DDBJ databases">
        <authorList>
            <person name="Kim M.K."/>
        </authorList>
    </citation>
    <scope>NUCLEOTIDE SEQUENCE</scope>
    <source>
        <strain evidence="2">BT702</strain>
    </source>
</reference>
<dbReference type="InterPro" id="IPR011051">
    <property type="entry name" value="RmlC_Cupin_sf"/>
</dbReference>
<dbReference type="InterPro" id="IPR013096">
    <property type="entry name" value="Cupin_2"/>
</dbReference>
<feature type="domain" description="Cupin type-2" evidence="1">
    <location>
        <begin position="43"/>
        <end position="100"/>
    </location>
</feature>
<sequence>MAFANKIIQNPKTGQQLRFIRTSKDTNGEVLEMESTYRSRSIEPAPHYHPNQVEDFRVVAGELTVTINGQTNVLRPGDTLHVPANTIHSMWNASDANTVVNWQVRPALNTEAFFETTFGLASDGKVKENGMPPFLQTVTLARHFSNVFRLAKPPKVIQQVIFGLLSPIARLVGYRPVYQKYLD</sequence>
<evidence type="ECO:0000259" key="1">
    <source>
        <dbReference type="Pfam" id="PF07883"/>
    </source>
</evidence>
<gene>
    <name evidence="2" type="ORF">IC229_06775</name>
</gene>
<evidence type="ECO:0000313" key="3">
    <source>
        <dbReference type="Proteomes" id="UP000598820"/>
    </source>
</evidence>
<dbReference type="Proteomes" id="UP000598820">
    <property type="component" value="Unassembled WGS sequence"/>
</dbReference>
<dbReference type="AlphaFoldDB" id="A0A926XV18"/>
<dbReference type="InterPro" id="IPR014710">
    <property type="entry name" value="RmlC-like_jellyroll"/>
</dbReference>
<dbReference type="Pfam" id="PF07883">
    <property type="entry name" value="Cupin_2"/>
    <property type="match status" value="1"/>
</dbReference>
<dbReference type="RefSeq" id="WP_190886194.1">
    <property type="nucleotide sequence ID" value="NZ_JACWZY010000004.1"/>
</dbReference>
<dbReference type="InterPro" id="IPR053146">
    <property type="entry name" value="QDO-like"/>
</dbReference>
<dbReference type="EMBL" id="JACWZY010000004">
    <property type="protein sequence ID" value="MBD2700330.1"/>
    <property type="molecule type" value="Genomic_DNA"/>
</dbReference>
<protein>
    <submittedName>
        <fullName evidence="2">Cupin domain-containing protein</fullName>
    </submittedName>
</protein>
<keyword evidence="3" id="KW-1185">Reference proteome</keyword>
<dbReference type="PANTHER" id="PTHR36440:SF1">
    <property type="entry name" value="PUTATIVE (AFU_ORTHOLOGUE AFUA_8G07350)-RELATED"/>
    <property type="match status" value="1"/>
</dbReference>
<name>A0A926XV18_9BACT</name>